<evidence type="ECO:0000313" key="1">
    <source>
        <dbReference type="EMBL" id="PJJ67939.1"/>
    </source>
</evidence>
<organism evidence="1 2">
    <name type="scientific">Chryseobacterium geocarposphaerae</name>
    <dbReference type="NCBI Taxonomy" id="1416776"/>
    <lineage>
        <taxon>Bacteria</taxon>
        <taxon>Pseudomonadati</taxon>
        <taxon>Bacteroidota</taxon>
        <taxon>Flavobacteriia</taxon>
        <taxon>Flavobacteriales</taxon>
        <taxon>Weeksellaceae</taxon>
        <taxon>Chryseobacterium group</taxon>
        <taxon>Chryseobacterium</taxon>
    </lineage>
</organism>
<reference evidence="1 2" key="1">
    <citation type="submission" date="2017-11" db="EMBL/GenBank/DDBJ databases">
        <title>Genomic Encyclopedia of Archaeal and Bacterial Type Strains, Phase II (KMG-II): From Individual Species to Whole Genera.</title>
        <authorList>
            <person name="Goeker M."/>
        </authorList>
    </citation>
    <scope>NUCLEOTIDE SEQUENCE [LARGE SCALE GENOMIC DNA]</scope>
    <source>
        <strain evidence="1 2">DSM 27617</strain>
    </source>
</reference>
<comment type="caution">
    <text evidence="1">The sequence shown here is derived from an EMBL/GenBank/DDBJ whole genome shotgun (WGS) entry which is preliminary data.</text>
</comment>
<dbReference type="EMBL" id="PGFD01000001">
    <property type="protein sequence ID" value="PJJ67939.1"/>
    <property type="molecule type" value="Genomic_DNA"/>
</dbReference>
<accession>A0A2M9CAR4</accession>
<gene>
    <name evidence="1" type="ORF">CLV73_1960</name>
</gene>
<sequence length="47" mass="5414">MNDEKIIRQEAQEFLENSNLLNPYTDTSKIILSIWTQPTFSLPISSS</sequence>
<dbReference type="Proteomes" id="UP000228740">
    <property type="component" value="Unassembled WGS sequence"/>
</dbReference>
<dbReference type="AlphaFoldDB" id="A0A2M9CAR4"/>
<protein>
    <submittedName>
        <fullName evidence="1">Uncharacterized protein</fullName>
    </submittedName>
</protein>
<name>A0A2M9CAR4_9FLAO</name>
<keyword evidence="2" id="KW-1185">Reference proteome</keyword>
<evidence type="ECO:0000313" key="2">
    <source>
        <dbReference type="Proteomes" id="UP000228740"/>
    </source>
</evidence>
<proteinExistence type="predicted"/>